<keyword evidence="2" id="KW-1185">Reference proteome</keyword>
<name>A0ACC2NUL0_9HYME</name>
<accession>A0ACC2NUL0</accession>
<comment type="caution">
    <text evidence="1">The sequence shown here is derived from an EMBL/GenBank/DDBJ whole genome shotgun (WGS) entry which is preliminary data.</text>
</comment>
<dbReference type="EMBL" id="CM056742">
    <property type="protein sequence ID" value="KAJ8674888.1"/>
    <property type="molecule type" value="Genomic_DNA"/>
</dbReference>
<gene>
    <name evidence="1" type="ORF">QAD02_010674</name>
</gene>
<organism evidence="1 2">
    <name type="scientific">Eretmocerus hayati</name>
    <dbReference type="NCBI Taxonomy" id="131215"/>
    <lineage>
        <taxon>Eukaryota</taxon>
        <taxon>Metazoa</taxon>
        <taxon>Ecdysozoa</taxon>
        <taxon>Arthropoda</taxon>
        <taxon>Hexapoda</taxon>
        <taxon>Insecta</taxon>
        <taxon>Pterygota</taxon>
        <taxon>Neoptera</taxon>
        <taxon>Endopterygota</taxon>
        <taxon>Hymenoptera</taxon>
        <taxon>Apocrita</taxon>
        <taxon>Proctotrupomorpha</taxon>
        <taxon>Chalcidoidea</taxon>
        <taxon>Aphelinidae</taxon>
        <taxon>Aphelininae</taxon>
        <taxon>Eretmocerus</taxon>
    </lineage>
</organism>
<protein>
    <submittedName>
        <fullName evidence="1">Uncharacterized protein</fullName>
    </submittedName>
</protein>
<evidence type="ECO:0000313" key="1">
    <source>
        <dbReference type="EMBL" id="KAJ8674888.1"/>
    </source>
</evidence>
<proteinExistence type="predicted"/>
<dbReference type="Proteomes" id="UP001239111">
    <property type="component" value="Chromosome 2"/>
</dbReference>
<sequence length="691" mass="74042">MPSVRRMILGHVMSGMCAKINRKKKLEGDVMDTPLKRCLSTFDITLLGIGHMIGAGIYVLIGPVTRDVAGPGVILSFLLAGLASLLAALCYAEFGARVPKAGSAYVYAYVSLGEFWAFVIGWNVILEHMIGAASVARAWSGYVDSLSGHYLSSVGRNLAYALNLQSDPLLDDIYGDEDEGSLLDDELIGSPDPVAALLCLLYAMLLGIGVKCSAAVNSFLTMVNLGVMGLVIGLGLYHADFANWNYEGKGFLPYGVGGVLAGAATCFYAFVGFDSIATAGEEARDPGRSIPRATGLSMAIVTIGYVLVSGSLSLVEPYARISRDAALPEAFAAKGTHWAKYVISVGALCGMTTTLLGSLFSLPRTMYAMASDGLLFGCFAKVSKRTQVPTFNLAVSGILSGLIALVFDLKHLVEFMSIGTFLAYTIVSASVIVLRYRPPPAPSHAMDETASSNTTTTLASPTTTNSARLSPTGNHANDLAVDPDPHVPGIYESVESQLIEGFCTDGIGRVKPRHVWLANLLADCEPGSVVTACIVFYSMACVSLCSMLVVLSKDSWTPTWWDVSLLVNFFIILIASLLVIAAHQQNPPSLGSTFRVPMVPLVPALSILMNIGLMFHLSLLTWLRFLVWMLIGLLIYFLYGIHYSKEAIDPSTYAVLMESSEAERGAKWGSCNFRSRKSDPSPVIPNAELMH</sequence>
<reference evidence="1" key="1">
    <citation type="submission" date="2023-04" db="EMBL/GenBank/DDBJ databases">
        <title>A chromosome-level genome assembly of the parasitoid wasp Eretmocerus hayati.</title>
        <authorList>
            <person name="Zhong Y."/>
            <person name="Liu S."/>
            <person name="Liu Y."/>
        </authorList>
    </citation>
    <scope>NUCLEOTIDE SEQUENCE</scope>
    <source>
        <strain evidence="1">ZJU_SS_LIU_2023</strain>
    </source>
</reference>
<evidence type="ECO:0000313" key="2">
    <source>
        <dbReference type="Proteomes" id="UP001239111"/>
    </source>
</evidence>